<keyword evidence="4 7" id="KW-1133">Transmembrane helix</keyword>
<feature type="transmembrane region" description="Helical" evidence="7">
    <location>
        <begin position="406"/>
        <end position="425"/>
    </location>
</feature>
<keyword evidence="5 7" id="KW-0472">Membrane</keyword>
<feature type="transmembrane region" description="Helical" evidence="7">
    <location>
        <begin position="246"/>
        <end position="264"/>
    </location>
</feature>
<dbReference type="InterPro" id="IPR051951">
    <property type="entry name" value="UNC-93_regulatory"/>
</dbReference>
<feature type="transmembrane region" description="Helical" evidence="7">
    <location>
        <begin position="61"/>
        <end position="78"/>
    </location>
</feature>
<evidence type="ECO:0000256" key="4">
    <source>
        <dbReference type="ARBA" id="ARBA00022989"/>
    </source>
</evidence>
<feature type="transmembrane region" description="Helical" evidence="7">
    <location>
        <begin position="29"/>
        <end position="49"/>
    </location>
</feature>
<evidence type="ECO:0000256" key="1">
    <source>
        <dbReference type="ARBA" id="ARBA00004141"/>
    </source>
</evidence>
<evidence type="ECO:0000256" key="3">
    <source>
        <dbReference type="ARBA" id="ARBA00022692"/>
    </source>
</evidence>
<reference evidence="8 9" key="1">
    <citation type="submission" date="2020-08" db="EMBL/GenBank/DDBJ databases">
        <authorList>
            <person name="Hejnol A."/>
        </authorList>
    </citation>
    <scope>NUCLEOTIDE SEQUENCE [LARGE SCALE GENOMIC DNA]</scope>
</reference>
<comment type="caution">
    <text evidence="8">The sequence shown here is derived from an EMBL/GenBank/DDBJ whole genome shotgun (WGS) entry which is preliminary data.</text>
</comment>
<dbReference type="PANTHER" id="PTHR19444">
    <property type="entry name" value="UNC-93 RELATED"/>
    <property type="match status" value="1"/>
</dbReference>
<evidence type="ECO:0000256" key="5">
    <source>
        <dbReference type="ARBA" id="ARBA00023136"/>
    </source>
</evidence>
<feature type="transmembrane region" description="Helical" evidence="7">
    <location>
        <begin position="284"/>
        <end position="309"/>
    </location>
</feature>
<evidence type="ECO:0000256" key="6">
    <source>
        <dbReference type="SAM" id="MobiDB-lite"/>
    </source>
</evidence>
<dbReference type="AlphaFoldDB" id="A0A7I8WD26"/>
<evidence type="ECO:0000256" key="2">
    <source>
        <dbReference type="ARBA" id="ARBA00009172"/>
    </source>
</evidence>
<comment type="subcellular location">
    <subcellularLocation>
        <location evidence="1">Membrane</location>
        <topology evidence="1">Multi-pass membrane protein</topology>
    </subcellularLocation>
</comment>
<feature type="transmembrane region" description="Helical" evidence="7">
    <location>
        <begin position="316"/>
        <end position="335"/>
    </location>
</feature>
<dbReference type="InterPro" id="IPR036259">
    <property type="entry name" value="MFS_trans_sf"/>
</dbReference>
<proteinExistence type="inferred from homology"/>
<dbReference type="Proteomes" id="UP000549394">
    <property type="component" value="Unassembled WGS sequence"/>
</dbReference>
<feature type="transmembrane region" description="Helical" evidence="7">
    <location>
        <begin position="128"/>
        <end position="152"/>
    </location>
</feature>
<protein>
    <submittedName>
        <fullName evidence="8">DgyrCDS14234</fullName>
    </submittedName>
</protein>
<dbReference type="EMBL" id="CAJFCJ010000031">
    <property type="protein sequence ID" value="CAD5126066.1"/>
    <property type="molecule type" value="Genomic_DNA"/>
</dbReference>
<dbReference type="GO" id="GO:0016020">
    <property type="term" value="C:membrane"/>
    <property type="evidence" value="ECO:0007669"/>
    <property type="project" value="UniProtKB-SubCell"/>
</dbReference>
<feature type="region of interest" description="Disordered" evidence="6">
    <location>
        <begin position="443"/>
        <end position="467"/>
    </location>
</feature>
<feature type="transmembrane region" description="Helical" evidence="7">
    <location>
        <begin position="84"/>
        <end position="107"/>
    </location>
</feature>
<accession>A0A7I8WD26</accession>
<dbReference type="PANTHER" id="PTHR19444:SF13">
    <property type="entry name" value="PROTEIN UNC-93 HOMOLOG A"/>
    <property type="match status" value="1"/>
</dbReference>
<dbReference type="InterPro" id="IPR010291">
    <property type="entry name" value="Ion_channel_UNC-93"/>
</dbReference>
<sequence>MVDRLQQPEERQAGIRKNSLQSSLNFENGLGTTCVAIIYGVLIVSSFLAPPFIERFGVRNVLLCGWFCHTLFILANMWPHWATLIPASILVGVASGFIWVAQGSYVSRLGVRLSEASSLASEPAMGRLFAAFSAVLALMRLFGYVLSSLILYSHKSNENLDVNGTTTPRPILKCGALHCPMEQTDHFEKPPKRIKYILLGIYLAFNILGIFIILALQNIGEQRENRQSPASFGSAFKKKLKRTLLLFRKPLMSALLCITVVNALNEATLHSSFTQSFVICTHGVKMVGLVLLVTCTVYLVTSLIVGWVVRYIPSSVMVFVGFCVLAAFALTGLFLQTGPEMFSSLLLLSASIGAALGILLPAKQTLAGFWFKDRKTEAYGLEQSFNALVQCIAYAYSRYLCIRVKFYIFLGFLLIAFVIYTIQVIRKKALTLTTQNNNLDTTEMRRSRSLSARENSEASEALVPMDR</sequence>
<dbReference type="Gene3D" id="1.20.1250.20">
    <property type="entry name" value="MFS general substrate transporter like domains"/>
    <property type="match status" value="2"/>
</dbReference>
<gene>
    <name evidence="8" type="ORF">DGYR_LOCUS13352</name>
</gene>
<comment type="similarity">
    <text evidence="2">Belongs to the unc-93 family.</text>
</comment>
<feature type="transmembrane region" description="Helical" evidence="7">
    <location>
        <begin position="341"/>
        <end position="362"/>
    </location>
</feature>
<feature type="transmembrane region" description="Helical" evidence="7">
    <location>
        <begin position="196"/>
        <end position="216"/>
    </location>
</feature>
<keyword evidence="9" id="KW-1185">Reference proteome</keyword>
<dbReference type="OrthoDB" id="78663at2759"/>
<dbReference type="Pfam" id="PF05978">
    <property type="entry name" value="UNC-93"/>
    <property type="match status" value="1"/>
</dbReference>
<name>A0A7I8WD26_9ANNE</name>
<evidence type="ECO:0000313" key="8">
    <source>
        <dbReference type="EMBL" id="CAD5126066.1"/>
    </source>
</evidence>
<evidence type="ECO:0000313" key="9">
    <source>
        <dbReference type="Proteomes" id="UP000549394"/>
    </source>
</evidence>
<organism evidence="8 9">
    <name type="scientific">Dimorphilus gyrociliatus</name>
    <dbReference type="NCBI Taxonomy" id="2664684"/>
    <lineage>
        <taxon>Eukaryota</taxon>
        <taxon>Metazoa</taxon>
        <taxon>Spiralia</taxon>
        <taxon>Lophotrochozoa</taxon>
        <taxon>Annelida</taxon>
        <taxon>Polychaeta</taxon>
        <taxon>Polychaeta incertae sedis</taxon>
        <taxon>Dinophilidae</taxon>
        <taxon>Dimorphilus</taxon>
    </lineage>
</organism>
<evidence type="ECO:0000256" key="7">
    <source>
        <dbReference type="SAM" id="Phobius"/>
    </source>
</evidence>
<keyword evidence="3 7" id="KW-0812">Transmembrane</keyword>
<dbReference type="SUPFAM" id="SSF103473">
    <property type="entry name" value="MFS general substrate transporter"/>
    <property type="match status" value="1"/>
</dbReference>